<evidence type="ECO:0000313" key="2">
    <source>
        <dbReference type="EMBL" id="GAA1248821.1"/>
    </source>
</evidence>
<dbReference type="Proteomes" id="UP001500653">
    <property type="component" value="Unassembled WGS sequence"/>
</dbReference>
<dbReference type="SUPFAM" id="SSF53720">
    <property type="entry name" value="ALDH-like"/>
    <property type="match status" value="1"/>
</dbReference>
<organism evidence="2 3">
    <name type="scientific">Prauserella halophila</name>
    <dbReference type="NCBI Taxonomy" id="185641"/>
    <lineage>
        <taxon>Bacteria</taxon>
        <taxon>Bacillati</taxon>
        <taxon>Actinomycetota</taxon>
        <taxon>Actinomycetes</taxon>
        <taxon>Pseudonocardiales</taxon>
        <taxon>Pseudonocardiaceae</taxon>
        <taxon>Prauserella</taxon>
    </lineage>
</organism>
<dbReference type="EMBL" id="BAAALN010000016">
    <property type="protein sequence ID" value="GAA1248821.1"/>
    <property type="molecule type" value="Genomic_DNA"/>
</dbReference>
<dbReference type="Gene3D" id="3.40.605.10">
    <property type="entry name" value="Aldehyde Dehydrogenase, Chain A, domain 1"/>
    <property type="match status" value="1"/>
</dbReference>
<dbReference type="InterPro" id="IPR016161">
    <property type="entry name" value="Ald_DH/histidinol_DH"/>
</dbReference>
<name>A0ABP4H819_9PSEU</name>
<dbReference type="InterPro" id="IPR016162">
    <property type="entry name" value="Ald_DH_N"/>
</dbReference>
<keyword evidence="3" id="KW-1185">Reference proteome</keyword>
<proteinExistence type="predicted"/>
<comment type="caution">
    <text evidence="2">The sequence shown here is derived from an EMBL/GenBank/DDBJ whole genome shotgun (WGS) entry which is preliminary data.</text>
</comment>
<evidence type="ECO:0000313" key="3">
    <source>
        <dbReference type="Proteomes" id="UP001500653"/>
    </source>
</evidence>
<keyword evidence="1" id="KW-0560">Oxidoreductase</keyword>
<gene>
    <name evidence="2" type="ORF">GCM10009676_38970</name>
</gene>
<evidence type="ECO:0000256" key="1">
    <source>
        <dbReference type="ARBA" id="ARBA00023002"/>
    </source>
</evidence>
<accession>A0ABP4H819</accession>
<protein>
    <recommendedName>
        <fullName evidence="4">Aldehyde dehydrogenase family protein</fullName>
    </recommendedName>
</protein>
<reference evidence="3" key="1">
    <citation type="journal article" date="2019" name="Int. J. Syst. Evol. Microbiol.">
        <title>The Global Catalogue of Microorganisms (GCM) 10K type strain sequencing project: providing services to taxonomists for standard genome sequencing and annotation.</title>
        <authorList>
            <consortium name="The Broad Institute Genomics Platform"/>
            <consortium name="The Broad Institute Genome Sequencing Center for Infectious Disease"/>
            <person name="Wu L."/>
            <person name="Ma J."/>
        </authorList>
    </citation>
    <scope>NUCLEOTIDE SEQUENCE [LARGE SCALE GENOMIC DNA]</scope>
    <source>
        <strain evidence="3">JCM 13023</strain>
    </source>
</reference>
<evidence type="ECO:0008006" key="4">
    <source>
        <dbReference type="Google" id="ProtNLM"/>
    </source>
</evidence>
<sequence>MRNQLYINGQWRAGRAGSFPTVDPAAGRTITEVTHTSAEDVDDARRPCR</sequence>